<dbReference type="RefSeq" id="WP_011246677.1">
    <property type="nucleotide sequence ID" value="NZ_BOQQ01000005.1"/>
</dbReference>
<dbReference type="PANTHER" id="PTHR30071:SF1">
    <property type="entry name" value="CYTOCHROME B_B6 PROTEIN-RELATED"/>
    <property type="match status" value="1"/>
</dbReference>
<keyword evidence="3" id="KW-0201">Cytochrome c-type biogenesis</keyword>
<proteinExistence type="predicted"/>
<evidence type="ECO:0000256" key="4">
    <source>
        <dbReference type="ARBA" id="ARBA00022989"/>
    </source>
</evidence>
<gene>
    <name evidence="7" type="primary">ccsB</name>
    <name evidence="7" type="ORF">CHH72_01815</name>
</gene>
<dbReference type="EMBL" id="NPCC01000004">
    <property type="protein sequence ID" value="PAE90640.1"/>
    <property type="molecule type" value="Genomic_DNA"/>
</dbReference>
<dbReference type="NCBIfam" id="TIGR03144">
    <property type="entry name" value="cytochr_II_ccsB"/>
    <property type="match status" value="1"/>
</dbReference>
<dbReference type="PANTHER" id="PTHR30071">
    <property type="entry name" value="HEME EXPORTER PROTEIN C"/>
    <property type="match status" value="1"/>
</dbReference>
<evidence type="ECO:0000256" key="3">
    <source>
        <dbReference type="ARBA" id="ARBA00022748"/>
    </source>
</evidence>
<keyword evidence="5" id="KW-0472">Membrane</keyword>
<accession>A0A268P5V9</accession>
<dbReference type="AlphaFoldDB" id="A0A268P5V9"/>
<comment type="subcellular location">
    <subcellularLocation>
        <location evidence="1">Membrane</location>
        <topology evidence="1">Multi-pass membrane protein</topology>
    </subcellularLocation>
</comment>
<dbReference type="OMA" id="SAWLCVI"/>
<protein>
    <submittedName>
        <fullName evidence="7">C-type cytochrome biogenesis protein CcsB</fullName>
    </submittedName>
</protein>
<dbReference type="Proteomes" id="UP000216207">
    <property type="component" value="Unassembled WGS sequence"/>
</dbReference>
<dbReference type="InterPro" id="IPR017562">
    <property type="entry name" value="Cyt_c_biogenesis_CcsA"/>
</dbReference>
<dbReference type="Pfam" id="PF01578">
    <property type="entry name" value="Cytochrom_C_asm"/>
    <property type="match status" value="1"/>
</dbReference>
<dbReference type="GO" id="GO:0005886">
    <property type="term" value="C:plasma membrane"/>
    <property type="evidence" value="ECO:0007669"/>
    <property type="project" value="TreeGrafter"/>
</dbReference>
<evidence type="ECO:0000256" key="2">
    <source>
        <dbReference type="ARBA" id="ARBA00022692"/>
    </source>
</evidence>
<dbReference type="InterPro" id="IPR002541">
    <property type="entry name" value="Cyt_c_assembly"/>
</dbReference>
<dbReference type="InterPro" id="IPR045062">
    <property type="entry name" value="Cyt_c_biogenesis_CcsA/CcmC"/>
</dbReference>
<dbReference type="GO" id="GO:0020037">
    <property type="term" value="F:heme binding"/>
    <property type="evidence" value="ECO:0007669"/>
    <property type="project" value="InterPro"/>
</dbReference>
<evidence type="ECO:0000313" key="8">
    <source>
        <dbReference type="Proteomes" id="UP000216207"/>
    </source>
</evidence>
<evidence type="ECO:0000256" key="5">
    <source>
        <dbReference type="ARBA" id="ARBA00023136"/>
    </source>
</evidence>
<evidence type="ECO:0000313" key="7">
    <source>
        <dbReference type="EMBL" id="PAE90640.1"/>
    </source>
</evidence>
<feature type="domain" description="Cytochrome c assembly protein" evidence="6">
    <location>
        <begin position="273"/>
        <end position="396"/>
    </location>
</feature>
<organism evidence="7 8">
    <name type="scientific">Shouchella clausii</name>
    <name type="common">Alkalihalobacillus clausii</name>
    <dbReference type="NCBI Taxonomy" id="79880"/>
    <lineage>
        <taxon>Bacteria</taxon>
        <taxon>Bacillati</taxon>
        <taxon>Bacillota</taxon>
        <taxon>Bacilli</taxon>
        <taxon>Bacillales</taxon>
        <taxon>Bacillaceae</taxon>
        <taxon>Shouchella</taxon>
    </lineage>
</organism>
<comment type="caution">
    <text evidence="7">The sequence shown here is derived from an EMBL/GenBank/DDBJ whole genome shotgun (WGS) entry which is preliminary data.</text>
</comment>
<reference evidence="7 8" key="1">
    <citation type="submission" date="2017-07" db="EMBL/GenBank/DDBJ databases">
        <title>Isolation and whole genome analysis of endospore-forming bacteria from heroin.</title>
        <authorList>
            <person name="Kalinowski J."/>
            <person name="Ahrens B."/>
            <person name="Al-Dilaimi A."/>
            <person name="Winkler A."/>
            <person name="Wibberg D."/>
            <person name="Schleenbecker U."/>
            <person name="Ruckert C."/>
            <person name="Wolfel R."/>
            <person name="Grass G."/>
        </authorList>
    </citation>
    <scope>NUCLEOTIDE SEQUENCE [LARGE SCALE GENOMIC DNA]</scope>
    <source>
        <strain evidence="7 8">7539</strain>
    </source>
</reference>
<dbReference type="GO" id="GO:0017004">
    <property type="term" value="P:cytochrome complex assembly"/>
    <property type="evidence" value="ECO:0007669"/>
    <property type="project" value="UniProtKB-KW"/>
</dbReference>
<sequence>MVNLSFNLLLFAFFAYLIATVFFAFSLRKRKKETESSKTASKESRRGFVFASLGLLLALGYFITRWYVAGHPPVSNMFEYMTFLGIAMSLAFVILYFIYPSKADVIGFFAMPTVMLLIVYASTFETAISPLVPSLQMPLMLKLHIITTSIGQGLLAIGFAAGLAYLIRTIDLTTKSWKPRALEVIMYSILCFLAYSSLSHGFAAAGYEVEFQYVNEEGVVSEQPMVYNLPAIVGPNEWELLTEGAMEPWVSVPGNIEASDLNTLLWSFVAGLVLYWLLRLILRKRLTKAIQPLLKNISPQTTDELSHRAIAIGFPVFALGGLVFAMIWAQIAWSRFWGWDPKEVWALITFLFYAVYLHLRLNKGWHGEKSAWLCVIGFAIIMFNLVFVNLVIAGLHSYA</sequence>
<keyword evidence="4" id="KW-1133">Transmembrane helix</keyword>
<keyword evidence="2" id="KW-0812">Transmembrane</keyword>
<evidence type="ECO:0000256" key="1">
    <source>
        <dbReference type="ARBA" id="ARBA00004141"/>
    </source>
</evidence>
<name>A0A268P5V9_SHOCL</name>
<evidence type="ECO:0000259" key="6">
    <source>
        <dbReference type="Pfam" id="PF01578"/>
    </source>
</evidence>